<organism evidence="2">
    <name type="scientific">Tanacetum cinerariifolium</name>
    <name type="common">Dalmatian daisy</name>
    <name type="synonym">Chrysanthemum cinerariifolium</name>
    <dbReference type="NCBI Taxonomy" id="118510"/>
    <lineage>
        <taxon>Eukaryota</taxon>
        <taxon>Viridiplantae</taxon>
        <taxon>Streptophyta</taxon>
        <taxon>Embryophyta</taxon>
        <taxon>Tracheophyta</taxon>
        <taxon>Spermatophyta</taxon>
        <taxon>Magnoliopsida</taxon>
        <taxon>eudicotyledons</taxon>
        <taxon>Gunneridae</taxon>
        <taxon>Pentapetalae</taxon>
        <taxon>asterids</taxon>
        <taxon>campanulids</taxon>
        <taxon>Asterales</taxon>
        <taxon>Asteraceae</taxon>
        <taxon>Asteroideae</taxon>
        <taxon>Anthemideae</taxon>
        <taxon>Anthemidinae</taxon>
        <taxon>Tanacetum</taxon>
    </lineage>
</organism>
<feature type="compositionally biased region" description="Basic residues" evidence="1">
    <location>
        <begin position="87"/>
        <end position="96"/>
    </location>
</feature>
<feature type="region of interest" description="Disordered" evidence="1">
    <location>
        <begin position="86"/>
        <end position="108"/>
    </location>
</feature>
<evidence type="ECO:0008006" key="3">
    <source>
        <dbReference type="Google" id="ProtNLM"/>
    </source>
</evidence>
<evidence type="ECO:0000313" key="2">
    <source>
        <dbReference type="EMBL" id="GEU46208.1"/>
    </source>
</evidence>
<comment type="caution">
    <text evidence="2">The sequence shown here is derived from an EMBL/GenBank/DDBJ whole genome shotgun (WGS) entry which is preliminary data.</text>
</comment>
<feature type="compositionally biased region" description="Low complexity" evidence="1">
    <location>
        <begin position="97"/>
        <end position="108"/>
    </location>
</feature>
<dbReference type="AlphaFoldDB" id="A0A6L2K9T4"/>
<sequence>MQDQVQGQRFHARLIKIQVAQKKVKIAFENADSSSRVEFIPSKIKMCYKVVLNFHKEFSVFSSFKGKGNDRLLQNNMFKYKEEVKMASKRGTRTRTKTTPASATATATTTPMTDAAIRALISQDVADALAG</sequence>
<accession>A0A6L2K9T4</accession>
<dbReference type="EMBL" id="BKCJ010002094">
    <property type="protein sequence ID" value="GEU46208.1"/>
    <property type="molecule type" value="Genomic_DNA"/>
</dbReference>
<protein>
    <recommendedName>
        <fullName evidence="3">Reverse transcriptase domain-containing protein</fullName>
    </recommendedName>
</protein>
<name>A0A6L2K9T4_TANCI</name>
<evidence type="ECO:0000256" key="1">
    <source>
        <dbReference type="SAM" id="MobiDB-lite"/>
    </source>
</evidence>
<proteinExistence type="predicted"/>
<reference evidence="2" key="1">
    <citation type="journal article" date="2019" name="Sci. Rep.">
        <title>Draft genome of Tanacetum cinerariifolium, the natural source of mosquito coil.</title>
        <authorList>
            <person name="Yamashiro T."/>
            <person name="Shiraishi A."/>
            <person name="Satake H."/>
            <person name="Nakayama K."/>
        </authorList>
    </citation>
    <scope>NUCLEOTIDE SEQUENCE</scope>
</reference>
<gene>
    <name evidence="2" type="ORF">Tci_018186</name>
</gene>